<accession>A0A084VXW4</accession>
<evidence type="ECO:0000313" key="3">
    <source>
        <dbReference type="EnsemblMetazoa" id="ASIC010559-PA"/>
    </source>
</evidence>
<protein>
    <submittedName>
        <fullName evidence="2 3">Reverse transcriptase</fullName>
    </submittedName>
</protein>
<name>A0A084VXW4_ANOSI</name>
<dbReference type="AlphaFoldDB" id="A0A084VXW4"/>
<dbReference type="GO" id="GO:0003964">
    <property type="term" value="F:RNA-directed DNA polymerase activity"/>
    <property type="evidence" value="ECO:0007669"/>
    <property type="project" value="UniProtKB-KW"/>
</dbReference>
<keyword evidence="2" id="KW-0548">Nucleotidyltransferase</keyword>
<sequence>MFKCPQFAEVRGRLLTGQGLQTATADNLFEHLLHSQEAWDRVNEAEPCGKAASGGSGREPRAMEERTFRRGPDPMDKDTRRDFRRRAAQLLGRIRRLRDRRHRVAPEVYVAKMARNLSRLPNHDAAPDRWDATAAALEDG</sequence>
<dbReference type="Proteomes" id="UP000030765">
    <property type="component" value="Unassembled WGS sequence"/>
</dbReference>
<evidence type="ECO:0000313" key="4">
    <source>
        <dbReference type="Proteomes" id="UP000030765"/>
    </source>
</evidence>
<dbReference type="EMBL" id="ATLV01018208">
    <property type="status" value="NOT_ANNOTATED_CDS"/>
    <property type="molecule type" value="Genomic_DNA"/>
</dbReference>
<evidence type="ECO:0000256" key="1">
    <source>
        <dbReference type="SAM" id="MobiDB-lite"/>
    </source>
</evidence>
<feature type="region of interest" description="Disordered" evidence="1">
    <location>
        <begin position="43"/>
        <end position="82"/>
    </location>
</feature>
<reference evidence="2 4" key="1">
    <citation type="journal article" date="2014" name="BMC Genomics">
        <title>Genome sequence of Anopheles sinensis provides insight into genetics basis of mosquito competence for malaria parasites.</title>
        <authorList>
            <person name="Zhou D."/>
            <person name="Zhang D."/>
            <person name="Ding G."/>
            <person name="Shi L."/>
            <person name="Hou Q."/>
            <person name="Ye Y."/>
            <person name="Xu Y."/>
            <person name="Zhou H."/>
            <person name="Xiong C."/>
            <person name="Li S."/>
            <person name="Yu J."/>
            <person name="Hong S."/>
            <person name="Yu X."/>
            <person name="Zou P."/>
            <person name="Chen C."/>
            <person name="Chang X."/>
            <person name="Wang W."/>
            <person name="Lv Y."/>
            <person name="Sun Y."/>
            <person name="Ma L."/>
            <person name="Shen B."/>
            <person name="Zhu C."/>
        </authorList>
    </citation>
    <scope>NUCLEOTIDE SEQUENCE [LARGE SCALE GENOMIC DNA]</scope>
</reference>
<dbReference type="VEuPathDB" id="VectorBase:ASIC010559"/>
<keyword evidence="4" id="KW-1185">Reference proteome</keyword>
<keyword evidence="2" id="KW-0808">Transferase</keyword>
<feature type="compositionally biased region" description="Basic and acidic residues" evidence="1">
    <location>
        <begin position="58"/>
        <end position="81"/>
    </location>
</feature>
<keyword evidence="2" id="KW-0695">RNA-directed DNA polymerase</keyword>
<dbReference type="EMBL" id="KE525224">
    <property type="protein sequence ID" value="KFB42808.1"/>
    <property type="molecule type" value="Genomic_DNA"/>
</dbReference>
<organism evidence="2">
    <name type="scientific">Anopheles sinensis</name>
    <name type="common">Mosquito</name>
    <dbReference type="NCBI Taxonomy" id="74873"/>
    <lineage>
        <taxon>Eukaryota</taxon>
        <taxon>Metazoa</taxon>
        <taxon>Ecdysozoa</taxon>
        <taxon>Arthropoda</taxon>
        <taxon>Hexapoda</taxon>
        <taxon>Insecta</taxon>
        <taxon>Pterygota</taxon>
        <taxon>Neoptera</taxon>
        <taxon>Endopterygota</taxon>
        <taxon>Diptera</taxon>
        <taxon>Nematocera</taxon>
        <taxon>Culicoidea</taxon>
        <taxon>Culicidae</taxon>
        <taxon>Anophelinae</taxon>
        <taxon>Anopheles</taxon>
    </lineage>
</organism>
<gene>
    <name evidence="2" type="ORF">ZHAS_00010559</name>
</gene>
<evidence type="ECO:0000313" key="2">
    <source>
        <dbReference type="EMBL" id="KFB42808.1"/>
    </source>
</evidence>
<proteinExistence type="predicted"/>
<dbReference type="EnsemblMetazoa" id="ASIC010559-RA">
    <property type="protein sequence ID" value="ASIC010559-PA"/>
    <property type="gene ID" value="ASIC010559"/>
</dbReference>
<reference evidence="3" key="2">
    <citation type="submission" date="2020-05" db="UniProtKB">
        <authorList>
            <consortium name="EnsemblMetazoa"/>
        </authorList>
    </citation>
    <scope>IDENTIFICATION</scope>
</reference>